<dbReference type="InterPro" id="IPR006558">
    <property type="entry name" value="LamG-like"/>
</dbReference>
<feature type="compositionally biased region" description="Basic and acidic residues" evidence="4">
    <location>
        <begin position="3400"/>
        <end position="3414"/>
    </location>
</feature>
<dbReference type="Pfam" id="PF15644">
    <property type="entry name" value="Gln_amidase"/>
    <property type="match status" value="1"/>
</dbReference>
<dbReference type="InterPro" id="IPR045351">
    <property type="entry name" value="DUF6531"/>
</dbReference>
<dbReference type="SUPFAM" id="SSF49899">
    <property type="entry name" value="Concanavalin A-like lectins/glucanases"/>
    <property type="match status" value="3"/>
</dbReference>
<reference evidence="6 7" key="1">
    <citation type="submission" date="2021-01" db="EMBL/GenBank/DDBJ databases">
        <title>Whole genome shotgun sequence of Catellatospora citrea NBRC 14495.</title>
        <authorList>
            <person name="Komaki H."/>
            <person name="Tamura T."/>
        </authorList>
    </citation>
    <scope>NUCLEOTIDE SEQUENCE [LARGE SCALE GENOMIC DNA]</scope>
    <source>
        <strain evidence="6 7">NBRC 14495</strain>
    </source>
</reference>
<evidence type="ECO:0000256" key="4">
    <source>
        <dbReference type="SAM" id="MobiDB-lite"/>
    </source>
</evidence>
<name>A0A8J3KKM6_9ACTN</name>
<dbReference type="SMART" id="SM00458">
    <property type="entry name" value="RICIN"/>
    <property type="match status" value="1"/>
</dbReference>
<keyword evidence="2" id="KW-0677">Repeat</keyword>
<dbReference type="InterPro" id="IPR006530">
    <property type="entry name" value="YD"/>
</dbReference>
<dbReference type="Gene3D" id="2.80.10.50">
    <property type="match status" value="1"/>
</dbReference>
<dbReference type="EMBL" id="BONH01000007">
    <property type="protein sequence ID" value="GIF97014.1"/>
    <property type="molecule type" value="Genomic_DNA"/>
</dbReference>
<dbReference type="Pfam" id="PF05593">
    <property type="entry name" value="RHS_repeat"/>
    <property type="match status" value="8"/>
</dbReference>
<evidence type="ECO:0000256" key="1">
    <source>
        <dbReference type="ARBA" id="ARBA00022729"/>
    </source>
</evidence>
<keyword evidence="1" id="KW-0732">Signal</keyword>
<evidence type="ECO:0000313" key="6">
    <source>
        <dbReference type="EMBL" id="GIF97014.1"/>
    </source>
</evidence>
<feature type="compositionally biased region" description="Polar residues" evidence="4">
    <location>
        <begin position="1959"/>
        <end position="1980"/>
    </location>
</feature>
<dbReference type="Pfam" id="PF00754">
    <property type="entry name" value="F5_F8_type_C"/>
    <property type="match status" value="1"/>
</dbReference>
<dbReference type="InterPro" id="IPR013320">
    <property type="entry name" value="ConA-like_dom_sf"/>
</dbReference>
<feature type="region of interest" description="Disordered" evidence="4">
    <location>
        <begin position="1939"/>
        <end position="1980"/>
    </location>
</feature>
<dbReference type="InterPro" id="IPR035992">
    <property type="entry name" value="Ricin_B-like_lectins"/>
</dbReference>
<feature type="domain" description="F5/8 type C" evidence="5">
    <location>
        <begin position="1687"/>
        <end position="1837"/>
    </location>
</feature>
<sequence>MGRSAVRVLRRVAFVTAVLFGLTFAVPAGVVPANGEFPLSWLWSWLPHQPAWAGDALFGLSGHELNGAAGRSHDAPSSATRANGGSGRAPGHAPGALPEDVLPEQIRKPTTTPPIGGKFDPATSRRLPERSGRSSDVFQNADGTVTRRLAAGPVNFRAADGTWQPIKTGLQRRPDGRLHMTANSLAVSLAGRGRGGRDAGTALVSMTLPGGQKLGYDLADAADVTPVVDGSLATYRGVLPQTDLELRTFESGVEETMVLASPDAPNSWLYPLHLDGLTPRLEDDGYVALLDASGKAVAWFPRGRMEDSHVELPTGERTSSDKITYELVDTPGGQALRVTADAAWLRDPARVYPVRVDPTATTGTTADVFVDNDSSTDSSTQNGHSLAVGYDNESPARSFIAFDEFDDDGFLGKRITSAKLRLFHTWSWNCTAHLPVYVHKVLDLWSVANLSTSTLPGPSRSNAIGTLNITDNYPACTNTSANRDVGKDWWVSLNPGTFNDWSTGGRNYGLALTASETDPAGWKRFTAANYNSGEHKAILELTYALNVSPQVDAQYPPHGYQSPTLTPELLVSGQDPDAFPKTISFNFQVFDKTGAKIAESGATSSRRWVVPSGKLAWGETYTWWAVASDGQVDSSSQALNVLSTPVPQPSITSTLSQNGDKGFDPTAGNYTTAATDATIATVGPSLSVQRSYNSVDPRIGAFGFGWAGIADSRAVERYDAAGALQTVVVTYPNGQDVAFGKNAGGPFTPPSGRFATFKSVTGGGYELVDKDGTRYAFTMGSAGTYAISSVSDAQGRTETFEYDGNNRLARMIAASGRKLHFTWAQPSGATAYHVATVSTDRADPADANSVQTWQYNYWGDKLTSVCPPDSAAYCTTYTYENNSVHRGVVLNQGPRSYWRLNETSGTTASSSVVDKAGADNGTYTDVAFNQAGPLSGGMSKAVGFNGTSSSVKLPSNLAATAGYQSVSMWFKAAAGSGDGVLLGQSWDDPAAAATSNGAYSPTLYLGSDGKLQGGFPAASPVGLLGSMTSTASGRCLDVMAPAPANNARLTIFDCHGGGNQQWTLDSANRITVTVSGVTKCLDALGGGTADGTDVVIYDCHTGISEKWSVLSDGRIINQHSGKCLDVEANGLANGTFVQLWTCGPVPQGNQAWHSRAHWPMQTAASYADGNWHHVVLSAFGDQQKLFVDGQETGSKNGLLVQDIQDKFTYLGVGYLGGAWPNQSHPDTLKNTGTRDYFNGSIAEVSFFDRALTADAAREIFDARRSTDLLKSVVRPSGKVAASVNYDSVTGIVKDVTDENGGVWKLNAPTIQGTSLVYQSAALAGAPADYYRMAETGVTNAVNQVNGNTATYNSVTLGTADGPFADSTVASFNGISSYLQLPAEDVPGTGPASMSMWFKMPAGNTAGGVLYSYQEASMSNLDVSYNWTPALYVGTDGKLRGQIWMGNPSASMTSAAAVNDGNWHHVALTAANNSQALYLDGAKIGTLNNTIMATNVRYAYVGAGKWDFWPAHGTSQAGYWPGQIADFAYYRSQLSDAQVANQFAARDQANGVKGKWVTITDPSDKSLVTISDLNTGRKVADTDARGKMTRYGYDTAGFVRTVTDPNGNVTITEHDVRGNTISSTTCQDYSANKCSTVYYTFHPDATTRVLTPDPRNDVMLTMRDGRSSSAADNTYLTTYEYDAKGNRTKVTDPLGRVTTTAYTAAPTATGSASCDAIEIADKAFDRDWFSGNGAKFCSQQTSAWLQAQWPTAQTLTTITVRHAEAGGEIAAYNTRDFDILTSDNGTTWTTHFQVRGNTAAVTTHDLPAPVSARYLKILVITPQSAPEHVATRIYEVETNVTAPVGLPRTITTPGGAVQTVEYLISGDVAKVTDPAGLVTKYTYDQLGRKITETEVNKSFPAGVTTSYAYDKANRIRTQTDPAITNRVTGAQHTAVTTTEYDRDGNVLSQTTADSTGGDASRTQASTYNNRGQQLTSTDEAGKTTTFEYDAFGRVVKEIEQDGGETVSTYDETGNLLTTTVKGFTGDPANPLPAPIDLVMTSKAYDPSGRLASETDPEGVTTEYTYTDNGLTATVTRKKGTSSFTIEQNTYDAAGNLIQQVTNNGATTTAYKYDAASRQYESTLDPGGLNRTTTQVLSADDHALATTDKDGTGKVYGYSESMYDPMGRQIASTTYPSTASTPVARWKLDETSGNTAKDSAGNTAAEFTPTGVRWSTDHPAQRPELSGSAEFGHDGTPGRLTTSGAVVNSARSYTVSAWVRIVKPCFNQTAVSQDGPWYPAFGLGCGTGNASWRMLACSSESSTCVTPSSLAPAALDTWTHLSGVYDADTKKVSLFVNGVFQSSEDLPYTVGSTLPVSIGDLQWGAGRGDNWPGKIADVQVYQKALSASEIAAVYGGTAPAADAKVIRSSSTLDVDGAVKSVTDANGNTTMYEVDEAGRMVKSTTPRLLTESVDQGQVAANAVSWAGYDTFGAVTDSQDALGRWTRTEYDAAGHVVKVRMPSYTPPGSSTPITPETTSTYDDLGQLKTVTDPLGKVTSYDYDQLGRVWRMTAPDGGVTKYTYNNVGAVLTVTDPEGAANETVYDFLGRTDKSRQFVRQTGQTHETKYTYGTGGGLSEVMSAAGVKTSMTYNAAGQALTVKDGANNTISFSYDGGGRLAQTTLADGSYTRSVYDLADRVTSTSSYKLGGALLKTESSEYDANGQVLSSTDAMNIKTTFTYDATGLLTSFSQPISGSDSIVSSFGYDLVGNRTRFTDGRNNSFWTTYNTLGLPERVIEPSTTTFANLADRTYTTAYDAAGRPVSQTQPGGVTTTYAYDDMGRLLAQTGTGAEAATADRTFSYDRVGRMVSLSGSGGANTLTYDDRGLLRSVTGPSGNSSFDYTADGNMAKRTDAAGETTYGYDSAGRLASLSNPAAGVLAGYEYNNLSQVNKITYGGTGNVRTFGFDELHRRNLDELKTAGATPSTIAKIEYTFDANGDETRKKTTGFAQSADNTYSYDQARRLTSWNNGTDITVYAYDKSGNRVQNGSKTFTYDERNRLVTGAGASYTYTARGTLAQVSDGGGTRDTLSDAFGMAVLQQGAGGTQTYTYDGLGRAIRPGFAYTGVGNDLAADGAASYVRDTAGALVGEVAGATNRFAFTDLHTDVVGQFTTTGTVLDGSTTYDPLGKVLQTAGMIGSLGYQSEWTDSLTSRVNMHARWYNTETGQFDSRDTASNSPVPSSINANRYQYGDGNPLIVIDPTGHAGIWGWASDWGNRWKCGWNGNCNAQQQKAGIGSFKFEKVDGGFSDGAFDSFHNSAIGTMGLANQATQCALTAPGKKQTEKCAPVKQAFSKEGLKAAWNGVVENYNKCKAGNKKACGSLTFDVVTTAVGIGGLIKGMALLVKNLKNLLNNIKVPKPKPVVPKPKPDVKPKPKPDVKPKPKPSPRSPEIKIAKQATSNAIDKAGKLANLTKQINDASAADAIDAISRATAATNAMRQAESAFGAAEDGLLLGGAGKGRWGTATGTTKRGNYFTPKTEGLMNAVNPGGGRMNCGLVACEVDRVLAGNKPNPVDPADRPLRMDEIAEMMGGRTFVDMEFLHNVVAALSNWGHGARGIVAAYPRREGAVGHYFNVINDHGQVVFLDAQVGSASGHIGKWRNWYLMRTD</sequence>
<feature type="region of interest" description="Disordered" evidence="4">
    <location>
        <begin position="68"/>
        <end position="137"/>
    </location>
</feature>
<gene>
    <name evidence="6" type="ORF">Cci01nite_21080</name>
</gene>
<dbReference type="InterPro" id="IPR000421">
    <property type="entry name" value="FA58C"/>
</dbReference>
<dbReference type="NCBIfam" id="TIGR01643">
    <property type="entry name" value="YD_repeat_2x"/>
    <property type="match status" value="11"/>
</dbReference>
<dbReference type="InterPro" id="IPR022385">
    <property type="entry name" value="Rhs_assc_core"/>
</dbReference>
<proteinExistence type="predicted"/>
<protein>
    <recommendedName>
        <fullName evidence="5">F5/8 type C domain-containing protein</fullName>
    </recommendedName>
</protein>
<dbReference type="SMART" id="SM00560">
    <property type="entry name" value="LamGL"/>
    <property type="match status" value="1"/>
</dbReference>
<dbReference type="Pfam" id="PF25023">
    <property type="entry name" value="TEN_YD-shell"/>
    <property type="match status" value="2"/>
</dbReference>
<dbReference type="Pfam" id="PF20148">
    <property type="entry name" value="DUF6531"/>
    <property type="match status" value="1"/>
</dbReference>
<dbReference type="InterPro" id="IPR056823">
    <property type="entry name" value="TEN-like_YD-shell"/>
</dbReference>
<dbReference type="SUPFAM" id="SSF49785">
    <property type="entry name" value="Galactose-binding domain-like"/>
    <property type="match status" value="1"/>
</dbReference>
<dbReference type="Gene3D" id="2.180.10.10">
    <property type="entry name" value="RHS repeat-associated core"/>
    <property type="match status" value="5"/>
</dbReference>
<dbReference type="PANTHER" id="PTHR32305">
    <property type="match status" value="1"/>
</dbReference>
<keyword evidence="7" id="KW-1185">Reference proteome</keyword>
<evidence type="ECO:0000256" key="3">
    <source>
        <dbReference type="ARBA" id="ARBA00023157"/>
    </source>
</evidence>
<organism evidence="6 7">
    <name type="scientific">Catellatospora citrea</name>
    <dbReference type="NCBI Taxonomy" id="53366"/>
    <lineage>
        <taxon>Bacteria</taxon>
        <taxon>Bacillati</taxon>
        <taxon>Actinomycetota</taxon>
        <taxon>Actinomycetes</taxon>
        <taxon>Micromonosporales</taxon>
        <taxon>Micromonosporaceae</taxon>
        <taxon>Catellatospora</taxon>
    </lineage>
</organism>
<evidence type="ECO:0000259" key="5">
    <source>
        <dbReference type="PROSITE" id="PS50022"/>
    </source>
</evidence>
<keyword evidence="3" id="KW-1015">Disulfide bond</keyword>
<dbReference type="InterPro" id="IPR028908">
    <property type="entry name" value="Tox-PL_dom"/>
</dbReference>
<dbReference type="InterPro" id="IPR008979">
    <property type="entry name" value="Galactose-bd-like_sf"/>
</dbReference>
<dbReference type="PROSITE" id="PS50231">
    <property type="entry name" value="RICIN_B_LECTIN"/>
    <property type="match status" value="1"/>
</dbReference>
<dbReference type="CDD" id="cd23418">
    <property type="entry name" value="beta-trefoil_Ricin_XLN-like"/>
    <property type="match status" value="1"/>
</dbReference>
<dbReference type="PROSITE" id="PS50022">
    <property type="entry name" value="FA58C_3"/>
    <property type="match status" value="1"/>
</dbReference>
<dbReference type="InterPro" id="IPR031325">
    <property type="entry name" value="RHS_repeat"/>
</dbReference>
<evidence type="ECO:0000256" key="2">
    <source>
        <dbReference type="ARBA" id="ARBA00022737"/>
    </source>
</evidence>
<dbReference type="Pfam" id="PF13385">
    <property type="entry name" value="Laminin_G_3"/>
    <property type="match status" value="3"/>
</dbReference>
<dbReference type="Proteomes" id="UP000659904">
    <property type="component" value="Unassembled WGS sequence"/>
</dbReference>
<feature type="region of interest" description="Disordered" evidence="4">
    <location>
        <begin position="2207"/>
        <end position="2235"/>
    </location>
</feature>
<dbReference type="Gene3D" id="2.60.120.200">
    <property type="match status" value="3"/>
</dbReference>
<dbReference type="InterPro" id="IPR000772">
    <property type="entry name" value="Ricin_B_lectin"/>
</dbReference>
<dbReference type="Pfam" id="PF00652">
    <property type="entry name" value="Ricin_B_lectin"/>
    <property type="match status" value="1"/>
</dbReference>
<dbReference type="NCBIfam" id="TIGR03696">
    <property type="entry name" value="Rhs_assc_core"/>
    <property type="match status" value="1"/>
</dbReference>
<dbReference type="Gene3D" id="2.60.120.260">
    <property type="entry name" value="Galactose-binding domain-like"/>
    <property type="match status" value="1"/>
</dbReference>
<dbReference type="RefSeq" id="WP_147432656.1">
    <property type="nucleotide sequence ID" value="NZ_BONH01000007.1"/>
</dbReference>
<feature type="region of interest" description="Disordered" evidence="4">
    <location>
        <begin position="3389"/>
        <end position="3428"/>
    </location>
</feature>
<accession>A0A8J3KKM6</accession>
<dbReference type="PANTHER" id="PTHR32305:SF15">
    <property type="entry name" value="PROTEIN RHSA-RELATED"/>
    <property type="match status" value="1"/>
</dbReference>
<evidence type="ECO:0000313" key="7">
    <source>
        <dbReference type="Proteomes" id="UP000659904"/>
    </source>
</evidence>
<dbReference type="SUPFAM" id="SSF50370">
    <property type="entry name" value="Ricin B-like lectins"/>
    <property type="match status" value="1"/>
</dbReference>
<dbReference type="InterPro" id="IPR050708">
    <property type="entry name" value="T6SS_VgrG/RHS"/>
</dbReference>
<comment type="caution">
    <text evidence="6">The sequence shown here is derived from an EMBL/GenBank/DDBJ whole genome shotgun (WGS) entry which is preliminary data.</text>
</comment>